<evidence type="ECO:0000313" key="4">
    <source>
        <dbReference type="Proteomes" id="UP000606786"/>
    </source>
</evidence>
<sequence length="356" mass="39626">MRLINKIFLFFSCATLLLVKSTVTARVAATTAAKAEGQTKTLFWLNLLPLASRIQADEANALANRNTTSALSDDYTLNNGVAADEVTQVARPDLYPALVPIYRPSPYVRPYLAPYVPLPVRQPLPLRQPAPLRQPILSDQTATTDDTVIRTEFIKGILAGLQGDSSAADMKTDTSELHRNKLLRASARRLSSGAASEGATQSRRKLPFVLLDDGAFKGGAHQGNKKILLSTDTEHNYDVYEILAQKYGTRPMRTSEQYQRPHHHQHHHQADHYDHDDEENDYIDSHHYQHRPRPQPRPTQPHYRPPLGHDYFSPYTALGKVSAEESVSVIPLTTAALRAGAQLQSTKGSDLQEATR</sequence>
<feature type="signal peptide" evidence="2">
    <location>
        <begin position="1"/>
        <end position="24"/>
    </location>
</feature>
<name>A0A811VDW0_CERCA</name>
<comment type="caution">
    <text evidence="3">The sequence shown here is derived from an EMBL/GenBank/DDBJ whole genome shotgun (WGS) entry which is preliminary data.</text>
</comment>
<organism evidence="3 4">
    <name type="scientific">Ceratitis capitata</name>
    <name type="common">Mediterranean fruit fly</name>
    <name type="synonym">Tephritis capitata</name>
    <dbReference type="NCBI Taxonomy" id="7213"/>
    <lineage>
        <taxon>Eukaryota</taxon>
        <taxon>Metazoa</taxon>
        <taxon>Ecdysozoa</taxon>
        <taxon>Arthropoda</taxon>
        <taxon>Hexapoda</taxon>
        <taxon>Insecta</taxon>
        <taxon>Pterygota</taxon>
        <taxon>Neoptera</taxon>
        <taxon>Endopterygota</taxon>
        <taxon>Diptera</taxon>
        <taxon>Brachycera</taxon>
        <taxon>Muscomorpha</taxon>
        <taxon>Tephritoidea</taxon>
        <taxon>Tephritidae</taxon>
        <taxon>Ceratitis</taxon>
        <taxon>Ceratitis</taxon>
    </lineage>
</organism>
<dbReference type="Proteomes" id="UP000606786">
    <property type="component" value="Unassembled WGS sequence"/>
</dbReference>
<keyword evidence="2" id="KW-0732">Signal</keyword>
<evidence type="ECO:0000256" key="2">
    <source>
        <dbReference type="SAM" id="SignalP"/>
    </source>
</evidence>
<dbReference type="AlphaFoldDB" id="A0A811VDW0"/>
<accession>A0A811VDW0</accession>
<feature type="chain" id="PRO_5032764998" evidence="2">
    <location>
        <begin position="25"/>
        <end position="356"/>
    </location>
</feature>
<dbReference type="EMBL" id="CAJHJT010000056">
    <property type="protein sequence ID" value="CAD7014065.1"/>
    <property type="molecule type" value="Genomic_DNA"/>
</dbReference>
<protein>
    <submittedName>
        <fullName evidence="3">(Mediterranean fruit fly) hypothetical protein</fullName>
    </submittedName>
</protein>
<feature type="region of interest" description="Disordered" evidence="1">
    <location>
        <begin position="254"/>
        <end position="310"/>
    </location>
</feature>
<proteinExistence type="predicted"/>
<evidence type="ECO:0000256" key="1">
    <source>
        <dbReference type="SAM" id="MobiDB-lite"/>
    </source>
</evidence>
<evidence type="ECO:0000313" key="3">
    <source>
        <dbReference type="EMBL" id="CAD7014065.1"/>
    </source>
</evidence>
<reference evidence="3" key="1">
    <citation type="submission" date="2020-11" db="EMBL/GenBank/DDBJ databases">
        <authorList>
            <person name="Whitehead M."/>
        </authorList>
    </citation>
    <scope>NUCLEOTIDE SEQUENCE</scope>
    <source>
        <strain evidence="3">EGII</strain>
    </source>
</reference>
<gene>
    <name evidence="3" type="ORF">CCAP1982_LOCUS22073</name>
</gene>
<keyword evidence="4" id="KW-1185">Reference proteome</keyword>